<protein>
    <submittedName>
        <fullName evidence="1">Uncharacterized protein</fullName>
    </submittedName>
</protein>
<evidence type="ECO:0000313" key="1">
    <source>
        <dbReference type="EMBL" id="PWW07177.1"/>
    </source>
</evidence>
<name>A0A2V2YZG1_9BACL</name>
<proteinExistence type="predicted"/>
<gene>
    <name evidence="1" type="ORF">DFQ01_10269</name>
</gene>
<comment type="caution">
    <text evidence="1">The sequence shown here is derived from an EMBL/GenBank/DDBJ whole genome shotgun (WGS) entry which is preliminary data.</text>
</comment>
<reference evidence="1 2" key="1">
    <citation type="submission" date="2018-05" db="EMBL/GenBank/DDBJ databases">
        <title>Genomic Encyclopedia of Type Strains, Phase III (KMG-III): the genomes of soil and plant-associated and newly described type strains.</title>
        <authorList>
            <person name="Whitman W."/>
        </authorList>
    </citation>
    <scope>NUCLEOTIDE SEQUENCE [LARGE SCALE GENOMIC DNA]</scope>
    <source>
        <strain evidence="1 2">CECT 5696</strain>
    </source>
</reference>
<dbReference type="AlphaFoldDB" id="A0A2V2YZG1"/>
<keyword evidence="2" id="KW-1185">Reference proteome</keyword>
<evidence type="ECO:0000313" key="2">
    <source>
        <dbReference type="Proteomes" id="UP000246635"/>
    </source>
</evidence>
<sequence length="92" mass="10994">MELTHTRLLVDCFRDCFIFYRDVMGFEAIWGTENDTYATSRRAAQRWHSMIGRTWRSQSEALTRREIRSTIGLFSSFESLMWINPMSDCSRR</sequence>
<organism evidence="1 2">
    <name type="scientific">Paenibacillus cellulosilyticus</name>
    <dbReference type="NCBI Taxonomy" id="375489"/>
    <lineage>
        <taxon>Bacteria</taxon>
        <taxon>Bacillati</taxon>
        <taxon>Bacillota</taxon>
        <taxon>Bacilli</taxon>
        <taxon>Bacillales</taxon>
        <taxon>Paenibacillaceae</taxon>
        <taxon>Paenibacillus</taxon>
    </lineage>
</organism>
<dbReference type="EMBL" id="QGTQ01000002">
    <property type="protein sequence ID" value="PWW07177.1"/>
    <property type="molecule type" value="Genomic_DNA"/>
</dbReference>
<dbReference type="Proteomes" id="UP000246635">
    <property type="component" value="Unassembled WGS sequence"/>
</dbReference>
<accession>A0A2V2YZG1</accession>